<evidence type="ECO:0000313" key="7">
    <source>
        <dbReference type="EMBL" id="OPA91328.1"/>
    </source>
</evidence>
<name>A0A1T2YGY1_PSEFL</name>
<dbReference type="RefSeq" id="WP_078741486.1">
    <property type="nucleotide sequence ID" value="NZ_MSDF01000025.1"/>
</dbReference>
<evidence type="ECO:0000256" key="2">
    <source>
        <dbReference type="ARBA" id="ARBA00022475"/>
    </source>
</evidence>
<keyword evidence="3 6" id="KW-0812">Transmembrane</keyword>
<feature type="transmembrane region" description="Helical" evidence="6">
    <location>
        <begin position="136"/>
        <end position="156"/>
    </location>
</feature>
<evidence type="ECO:0000313" key="8">
    <source>
        <dbReference type="Proteomes" id="UP000190965"/>
    </source>
</evidence>
<evidence type="ECO:0000256" key="4">
    <source>
        <dbReference type="ARBA" id="ARBA00022989"/>
    </source>
</evidence>
<keyword evidence="5 6" id="KW-0472">Membrane</keyword>
<protein>
    <submittedName>
        <fullName evidence="7">ABC transporter permease</fullName>
    </submittedName>
</protein>
<dbReference type="OrthoDB" id="9794512at2"/>
<comment type="subcellular location">
    <subcellularLocation>
        <location evidence="1">Cell membrane</location>
        <topology evidence="1">Multi-pass membrane protein</topology>
    </subcellularLocation>
</comment>
<feature type="transmembrane region" description="Helical" evidence="6">
    <location>
        <begin position="52"/>
        <end position="74"/>
    </location>
</feature>
<evidence type="ECO:0000256" key="5">
    <source>
        <dbReference type="ARBA" id="ARBA00023136"/>
    </source>
</evidence>
<dbReference type="GO" id="GO:0005886">
    <property type="term" value="C:plasma membrane"/>
    <property type="evidence" value="ECO:0007669"/>
    <property type="project" value="UniProtKB-SubCell"/>
</dbReference>
<reference evidence="7 8" key="1">
    <citation type="submission" date="2016-12" db="EMBL/GenBank/DDBJ databases">
        <title>Draft genome sequences of seven strains of Pseudomonas fluorescens that produce 4-formylaminooxyvinylglycine.</title>
        <authorList>
            <person name="Okrent R.A."/>
            <person name="Manning V.A."/>
            <person name="Trippe K.M."/>
        </authorList>
    </citation>
    <scope>NUCLEOTIDE SEQUENCE [LARGE SCALE GENOMIC DNA]</scope>
    <source>
        <strain evidence="7 8">P5A</strain>
    </source>
</reference>
<feature type="transmembrane region" description="Helical" evidence="6">
    <location>
        <begin position="161"/>
        <end position="181"/>
    </location>
</feature>
<comment type="caution">
    <text evidence="7">The sequence shown here is derived from an EMBL/GenBank/DDBJ whole genome shotgun (WGS) entry which is preliminary data.</text>
</comment>
<dbReference type="InterPro" id="IPR051449">
    <property type="entry name" value="ABC-2_transporter_component"/>
</dbReference>
<evidence type="ECO:0000256" key="3">
    <source>
        <dbReference type="ARBA" id="ARBA00022692"/>
    </source>
</evidence>
<feature type="transmembrane region" description="Helical" evidence="6">
    <location>
        <begin position="219"/>
        <end position="238"/>
    </location>
</feature>
<feature type="transmembrane region" description="Helical" evidence="6">
    <location>
        <begin position="95"/>
        <end position="124"/>
    </location>
</feature>
<sequence>MKRLPVIFKRQLVSYACTPGTYVSVAAFLVLSTSLGLHASQWVENNSGDLRVFFHLHPWLYLLLIPTLSTQLWSDEQNISLRELMKTLPLTAAELVIGKFLAAWVVCGIAVVLTFPVVLAANYLGAADNSVIASQFLSSWLLAGSYLSVGCFICVLTRHRIVVFLMTLGLLLIASGLYSILDALDHQAPIWLIDSLIKINPLSRFDAIDNGKLTLRDSLYFISMILAFLCATTVTLNGKAS</sequence>
<gene>
    <name evidence="7" type="ORF">BFW87_20185</name>
</gene>
<dbReference type="PANTHER" id="PTHR30294">
    <property type="entry name" value="MEMBRANE COMPONENT OF ABC TRANSPORTER YHHJ-RELATED"/>
    <property type="match status" value="1"/>
</dbReference>
<accession>A0A1T2YGY1</accession>
<evidence type="ECO:0000256" key="1">
    <source>
        <dbReference type="ARBA" id="ARBA00004651"/>
    </source>
</evidence>
<evidence type="ECO:0000256" key="6">
    <source>
        <dbReference type="SAM" id="Phobius"/>
    </source>
</evidence>
<dbReference type="EMBL" id="MSDF01000025">
    <property type="protein sequence ID" value="OPA91328.1"/>
    <property type="molecule type" value="Genomic_DNA"/>
</dbReference>
<dbReference type="PANTHER" id="PTHR30294:SF29">
    <property type="entry name" value="MULTIDRUG ABC TRANSPORTER PERMEASE YBHS-RELATED"/>
    <property type="match status" value="1"/>
</dbReference>
<organism evidence="7 8">
    <name type="scientific">Pseudomonas fluorescens</name>
    <dbReference type="NCBI Taxonomy" id="294"/>
    <lineage>
        <taxon>Bacteria</taxon>
        <taxon>Pseudomonadati</taxon>
        <taxon>Pseudomonadota</taxon>
        <taxon>Gammaproteobacteria</taxon>
        <taxon>Pseudomonadales</taxon>
        <taxon>Pseudomonadaceae</taxon>
        <taxon>Pseudomonas</taxon>
    </lineage>
</organism>
<dbReference type="AlphaFoldDB" id="A0A1T2YGY1"/>
<proteinExistence type="predicted"/>
<keyword evidence="4 6" id="KW-1133">Transmembrane helix</keyword>
<dbReference type="Proteomes" id="UP000190965">
    <property type="component" value="Unassembled WGS sequence"/>
</dbReference>
<keyword evidence="2" id="KW-1003">Cell membrane</keyword>
<feature type="transmembrane region" description="Helical" evidence="6">
    <location>
        <begin position="12"/>
        <end position="32"/>
    </location>
</feature>